<keyword evidence="2" id="KW-1185">Reference proteome</keyword>
<name>A0ACC7NYF9_9BACL</name>
<dbReference type="EMBL" id="JBJURJ010000008">
    <property type="protein sequence ID" value="MFM9329437.1"/>
    <property type="molecule type" value="Genomic_DNA"/>
</dbReference>
<reference evidence="1" key="1">
    <citation type="submission" date="2024-12" db="EMBL/GenBank/DDBJ databases">
        <authorList>
            <person name="Wu N."/>
        </authorList>
    </citation>
    <scope>NUCLEOTIDE SEQUENCE</scope>
    <source>
        <strain evidence="1">P15</strain>
    </source>
</reference>
<accession>A0ACC7NYF9</accession>
<organism evidence="1 2">
    <name type="scientific">Paenibacillus mesotrionivorans</name>
    <dbReference type="NCBI Taxonomy" id="3160968"/>
    <lineage>
        <taxon>Bacteria</taxon>
        <taxon>Bacillati</taxon>
        <taxon>Bacillota</taxon>
        <taxon>Bacilli</taxon>
        <taxon>Bacillales</taxon>
        <taxon>Paenibacillaceae</taxon>
        <taxon>Paenibacillus</taxon>
    </lineage>
</organism>
<evidence type="ECO:0000313" key="1">
    <source>
        <dbReference type="EMBL" id="MFM9329437.1"/>
    </source>
</evidence>
<sequence length="680" mass="76396">MKNVTLFTDDFSGFAIGEFPYDRDHSAMGEYQYVTDPGEHGAWTDQICSYAYNGTGPSWIITEAGGKHYMEQMRIEKNRPHRIFPTLQTGKTAWHSYRLQTVLRRLSTKGSAGLAFCMQNSINTLVFVLEQDEAVLAYRHKEEVVILAKAPYPHNCDTYYTLEIDCNGDMVEASINGSKVLSYSSPLVARGGKIGITADCPTQFTDVRVEVCQDTLKDIENKETAEQQKAALLQQQYPAMKLWKTIDLQSFGTSRQIRFGHLNGSGEWFIVLAQAQKRVNRDAYAHISCLTAIDLEGNVLWQRGTPSDQADKLGKISADLPLQVYDIDGDGVDEVITALNFELLILDGRTGEVKKSVKTPLSDDDDTTLFGVPYQLYAFDRINPDGIRIANFSGKERPSDILIKDRYCRVYALDADLNLLWKYKSDKNTGHFPLALDINGDGRDELLCGYTLLDSRGKPIWTYPISADHTDEIVAGKFMAGSDKGYFACVSGTEGFFIGDFQGNIVKRDFIGHAQRVSVGNFCPDREGFELVVSNFWGHQGVIYMYDCFGNPLWEMENELNGNLLTPVNWKGDGTDLILLNADMEHGGLINGEGVQAVRFPDDGHPVLCCEAIDLCHDARDEIVVWDYKRMFIYTQADAPLAEVYAPVKYPHHNASNYRGEYSFPDESYLTFREDPEEAL</sequence>
<dbReference type="Proteomes" id="UP001631969">
    <property type="component" value="Unassembled WGS sequence"/>
</dbReference>
<proteinExistence type="predicted"/>
<gene>
    <name evidence="1" type="ORF">ACI1P1_14180</name>
</gene>
<comment type="caution">
    <text evidence="1">The sequence shown here is derived from an EMBL/GenBank/DDBJ whole genome shotgun (WGS) entry which is preliminary data.</text>
</comment>
<protein>
    <submittedName>
        <fullName evidence="1">Uncharacterized protein</fullName>
    </submittedName>
</protein>
<evidence type="ECO:0000313" key="2">
    <source>
        <dbReference type="Proteomes" id="UP001631969"/>
    </source>
</evidence>